<accession>A0A6J7JT30</accession>
<proteinExistence type="predicted"/>
<dbReference type="PROSITE" id="PS51318">
    <property type="entry name" value="TAT"/>
    <property type="match status" value="1"/>
</dbReference>
<dbReference type="AlphaFoldDB" id="A0A6J7JT30"/>
<evidence type="ECO:0000256" key="1">
    <source>
        <dbReference type="SAM" id="MobiDB-lite"/>
    </source>
</evidence>
<name>A0A6J7JT30_9ZZZZ</name>
<protein>
    <submittedName>
        <fullName evidence="2">Unannotated protein</fullName>
    </submittedName>
</protein>
<dbReference type="InterPro" id="IPR038081">
    <property type="entry name" value="CalX-like_sf"/>
</dbReference>
<gene>
    <name evidence="2" type="ORF">UFOPK3733_01588</name>
</gene>
<dbReference type="InterPro" id="IPR006311">
    <property type="entry name" value="TAT_signal"/>
</dbReference>
<dbReference type="EMBL" id="CAFBNC010000091">
    <property type="protein sequence ID" value="CAB4946043.1"/>
    <property type="molecule type" value="Genomic_DNA"/>
</dbReference>
<feature type="region of interest" description="Disordered" evidence="1">
    <location>
        <begin position="34"/>
        <end position="67"/>
    </location>
</feature>
<reference evidence="2" key="1">
    <citation type="submission" date="2020-05" db="EMBL/GenBank/DDBJ databases">
        <authorList>
            <person name="Chiriac C."/>
            <person name="Salcher M."/>
            <person name="Ghai R."/>
            <person name="Kavagutti S V."/>
        </authorList>
    </citation>
    <scope>NUCLEOTIDE SEQUENCE</scope>
</reference>
<evidence type="ECO:0000313" key="2">
    <source>
        <dbReference type="EMBL" id="CAB4946043.1"/>
    </source>
</evidence>
<dbReference type="SUPFAM" id="SSF141072">
    <property type="entry name" value="CalX-like"/>
    <property type="match status" value="1"/>
</dbReference>
<feature type="compositionally biased region" description="Low complexity" evidence="1">
    <location>
        <begin position="38"/>
        <end position="66"/>
    </location>
</feature>
<sequence>MSRRRALGLGAAVAGGVWAAPTILSFDAASAVASGDAPTTTTEEPPTTTEEPTTTTTEEPTTTTTTAAPRTITASVLGLVNGLVNPAPVTVAVGQPIELVFTRDPNYFLPVFYGFFTGDGTAIESVDYGPNGSNFEVMLDSESSTTITIQTIPTGPGSNTAFTVTVTEANVT</sequence>
<organism evidence="2">
    <name type="scientific">freshwater metagenome</name>
    <dbReference type="NCBI Taxonomy" id="449393"/>
    <lineage>
        <taxon>unclassified sequences</taxon>
        <taxon>metagenomes</taxon>
        <taxon>ecological metagenomes</taxon>
    </lineage>
</organism>